<dbReference type="Pfam" id="PF24650">
    <property type="entry name" value="TT1_Tal"/>
    <property type="match status" value="1"/>
</dbReference>
<protein>
    <submittedName>
        <fullName evidence="3">Phage tail protein</fullName>
    </submittedName>
</protein>
<evidence type="ECO:0000313" key="4">
    <source>
        <dbReference type="Proteomes" id="UP000648182"/>
    </source>
</evidence>
<feature type="domain" description="Tail spike" evidence="1">
    <location>
        <begin position="84"/>
        <end position="305"/>
    </location>
</feature>
<dbReference type="Proteomes" id="UP000648182">
    <property type="component" value="Unassembled WGS sequence"/>
</dbReference>
<dbReference type="EMBL" id="JACSPV010000019">
    <property type="protein sequence ID" value="MBD8005813.1"/>
    <property type="molecule type" value="Genomic_DNA"/>
</dbReference>
<reference evidence="3 4" key="1">
    <citation type="submission" date="2020-08" db="EMBL/GenBank/DDBJ databases">
        <title>A Genomic Blueprint of the Chicken Gut Microbiome.</title>
        <authorList>
            <person name="Gilroy R."/>
            <person name="Ravi A."/>
            <person name="Getino M."/>
            <person name="Pursley I."/>
            <person name="Horton D.L."/>
            <person name="Alikhan N.-F."/>
            <person name="Baker D."/>
            <person name="Gharbi K."/>
            <person name="Hall N."/>
            <person name="Watson M."/>
            <person name="Adriaenssens E.M."/>
            <person name="Foster-Nyarko E."/>
            <person name="Jarju S."/>
            <person name="Secka A."/>
            <person name="Antonio M."/>
            <person name="Oren A."/>
            <person name="Chaudhuri R."/>
            <person name="La Ragione R.M."/>
            <person name="Hildebrand F."/>
            <person name="Pallen M.J."/>
        </authorList>
    </citation>
    <scope>NUCLEOTIDE SEQUENCE [LARGE SCALE GENOMIC DNA]</scope>
    <source>
        <strain evidence="3 4">Sa1BUA2</strain>
    </source>
</reference>
<comment type="caution">
    <text evidence="3">The sequence shown here is derived from an EMBL/GenBank/DDBJ whole genome shotgun (WGS) entry which is preliminary data.</text>
</comment>
<organism evidence="3 4">
    <name type="scientific">Bacillus norwichensis</name>
    <dbReference type="NCBI Taxonomy" id="2762217"/>
    <lineage>
        <taxon>Bacteria</taxon>
        <taxon>Bacillati</taxon>
        <taxon>Bacillota</taxon>
        <taxon>Bacilli</taxon>
        <taxon>Bacillales</taxon>
        <taxon>Bacillaceae</taxon>
        <taxon>Bacillus</taxon>
    </lineage>
</organism>
<dbReference type="InterPro" id="IPR056060">
    <property type="entry name" value="Tal_TT1_dom"/>
</dbReference>
<evidence type="ECO:0000313" key="3">
    <source>
        <dbReference type="EMBL" id="MBD8005813.1"/>
    </source>
</evidence>
<keyword evidence="4" id="KW-1185">Reference proteome</keyword>
<dbReference type="Pfam" id="PF06605">
    <property type="entry name" value="Prophage_tail"/>
    <property type="match status" value="1"/>
</dbReference>
<feature type="domain" description="Tal N-terminal tail tube TT1" evidence="2">
    <location>
        <begin position="3"/>
        <end position="81"/>
    </location>
</feature>
<proteinExistence type="predicted"/>
<evidence type="ECO:0000259" key="1">
    <source>
        <dbReference type="Pfam" id="PF06605"/>
    </source>
</evidence>
<evidence type="ECO:0000259" key="2">
    <source>
        <dbReference type="Pfam" id="PF24650"/>
    </source>
</evidence>
<accession>A0ABR8VM26</accession>
<name>A0ABR8VM26_9BACI</name>
<gene>
    <name evidence="3" type="ORF">H9631_12060</name>
</gene>
<dbReference type="Gene3D" id="3.55.50.40">
    <property type="match status" value="1"/>
</dbReference>
<sequence length="665" mass="74548">MYLTDLNNRHYVTQMTYQIEEELNGNKVLSAVIKPTKPNLVFLENLEKMWTLVDDDENFYKVAFVKKQGEGKLLSAEIRAIPSFYDDFDNDRVYEEYNRSLTAKVAFDIIFAGSGYFYQMSGDYYAIDWEGFGGGSTRLEMFQDALNRYGAEFTVMGQTVFIKKLIGEDLNVMYRHRLNASNIVQETDATSFWTYAKGYGDYEGDKEAGDWKDAKLIREYTSPIANIPGIGKRHAPPIKDGRVKIASVMDANLKRLVDESLKISVTADIHDLTKQKYPIAQTNVGDRVFLIDERILLNEEVRVVNKSVVRDWRGNILDIRLTFGSQDIVKRHQASLSNAAKTVNELFNGRKKLPLNALASEVANVTKAILSAQTELDFTNGIIARDPYNPNLVVMLTSAGLGVSQDGGKTFRNAITGRGILAEHILAGTITAGGNKRIDISDGSIWSYFGNKLTMNFGQYSLDFYHTDESLIGSFGRGTIPMSNGSTYARGLNLLVANSFFDIIHLRNDVRNFAFRTAAFNIDNNYTAVAGPQAWAGKSFLGLYTDAELWKNNRRTDQACMVFEQTPTEHNTHLFFGGRSETGARKAGTFGVIYNDSEDTSQLIAQAQKDRWWVRQLQAGEKAYVSSTSNSARFGVSDNTYITINDNGYVFFVVNGVVKHTFSPD</sequence>
<dbReference type="InterPro" id="IPR010572">
    <property type="entry name" value="Tail_dom"/>
</dbReference>
<dbReference type="RefSeq" id="WP_191813098.1">
    <property type="nucleotide sequence ID" value="NZ_JACSPV010000019.1"/>
</dbReference>